<dbReference type="KEGG" id="epa:114575164"/>
<evidence type="ECO:0000313" key="1">
    <source>
        <dbReference type="EnsemblMetazoa" id="XP_028515247.1"/>
    </source>
</evidence>
<dbReference type="Proteomes" id="UP000887567">
    <property type="component" value="Unplaced"/>
</dbReference>
<dbReference type="GeneID" id="114575164"/>
<accession>A0A913YL85</accession>
<protein>
    <submittedName>
        <fullName evidence="1">Uncharacterized protein</fullName>
    </submittedName>
</protein>
<evidence type="ECO:0000313" key="2">
    <source>
        <dbReference type="Proteomes" id="UP000887567"/>
    </source>
</evidence>
<organism evidence="1 2">
    <name type="scientific">Exaiptasia diaphana</name>
    <name type="common">Tropical sea anemone</name>
    <name type="synonym">Aiptasia pulchella</name>
    <dbReference type="NCBI Taxonomy" id="2652724"/>
    <lineage>
        <taxon>Eukaryota</taxon>
        <taxon>Metazoa</taxon>
        <taxon>Cnidaria</taxon>
        <taxon>Anthozoa</taxon>
        <taxon>Hexacorallia</taxon>
        <taxon>Actiniaria</taxon>
        <taxon>Aiptasiidae</taxon>
        <taxon>Exaiptasia</taxon>
    </lineage>
</organism>
<dbReference type="EnsemblMetazoa" id="XM_028659446.1">
    <property type="protein sequence ID" value="XP_028515247.1"/>
    <property type="gene ID" value="LOC114575164"/>
</dbReference>
<dbReference type="AlphaFoldDB" id="A0A913YL85"/>
<reference evidence="1" key="1">
    <citation type="submission" date="2022-11" db="UniProtKB">
        <authorList>
            <consortium name="EnsemblMetazoa"/>
        </authorList>
    </citation>
    <scope>IDENTIFICATION</scope>
</reference>
<name>A0A913YL85_EXADI</name>
<dbReference type="RefSeq" id="XP_028515247.1">
    <property type="nucleotide sequence ID" value="XM_028659446.1"/>
</dbReference>
<keyword evidence="2" id="KW-1185">Reference proteome</keyword>
<proteinExistence type="predicted"/>
<dbReference type="OrthoDB" id="5973293at2759"/>
<sequence length="431" mass="47392">MENTDRESIMGTLGVVAANIEKFGDAGNNPIEAVQGAINIIGAVATFFGPAGQLASIGLSFVSSLLGLFGKGRKPKPLGEVVREQIDDALAKYRDESLTDKAIGLIKAFRASKSYLDGAAESGKLLSKEEMIVASSRVPMTQGSEFIGELTTVIEKMFKNSKPSEALKCIKYCELFAQLAGLKDMILTQMISLAGNEMENDVNGLMSYQRDFRDAARVLLEPLFTTNFGQKVLPYFDPDISVITDSYATSLLDLGKYDRSRAGMHCIVTPVNSGGKKNLVWSTDSDFLQVNGKPYTDLADDNDENCYWKLVPHGNHLYSIVNKKGCDETPLGEWCGSILSFDVIDDTGIVDIEPTDGVMWEIHGTKFNRIRNKRGCSGSVPDSYCNQELRVEMRDIYVPGGGFLGAPREVSRRVGKLLPSDGFYHWMLRRV</sequence>